<evidence type="ECO:0000256" key="6">
    <source>
        <dbReference type="SAM" id="MobiDB-lite"/>
    </source>
</evidence>
<dbReference type="Gene3D" id="1.10.4030.10">
    <property type="entry name" value="Porin chaperone SurA, peptide-binding domain"/>
    <property type="match status" value="1"/>
</dbReference>
<organism evidence="8 9">
    <name type="scientific">Virgibacillus xinjiangensis</name>
    <dbReference type="NCBI Taxonomy" id="393090"/>
    <lineage>
        <taxon>Bacteria</taxon>
        <taxon>Bacillati</taxon>
        <taxon>Bacillota</taxon>
        <taxon>Bacilli</taxon>
        <taxon>Bacillales</taxon>
        <taxon>Bacillaceae</taxon>
        <taxon>Virgibacillus</taxon>
    </lineage>
</organism>
<name>A0ABV7CW00_9BACI</name>
<dbReference type="EC" id="5.2.1.8" evidence="2"/>
<gene>
    <name evidence="8" type="ORF">ACFOGI_09765</name>
</gene>
<dbReference type="Pfam" id="PF13624">
    <property type="entry name" value="SurA_N_3"/>
    <property type="match status" value="1"/>
</dbReference>
<feature type="chain" id="PRO_5045691127" description="peptidylprolyl isomerase" evidence="7">
    <location>
        <begin position="22"/>
        <end position="254"/>
    </location>
</feature>
<keyword evidence="5" id="KW-0413">Isomerase</keyword>
<dbReference type="PANTHER" id="PTHR47245:SF1">
    <property type="entry name" value="FOLDASE PROTEIN PRSA"/>
    <property type="match status" value="1"/>
</dbReference>
<keyword evidence="4" id="KW-0697">Rotamase</keyword>
<evidence type="ECO:0000313" key="9">
    <source>
        <dbReference type="Proteomes" id="UP001595279"/>
    </source>
</evidence>
<proteinExistence type="predicted"/>
<dbReference type="Proteomes" id="UP001595279">
    <property type="component" value="Unassembled WGS sequence"/>
</dbReference>
<dbReference type="InterPro" id="IPR050245">
    <property type="entry name" value="PrsA_foldase"/>
</dbReference>
<dbReference type="PROSITE" id="PS51257">
    <property type="entry name" value="PROKAR_LIPOPROTEIN"/>
    <property type="match status" value="1"/>
</dbReference>
<accession>A0ABV7CW00</accession>
<evidence type="ECO:0000313" key="8">
    <source>
        <dbReference type="EMBL" id="MFC3040531.1"/>
    </source>
</evidence>
<comment type="caution">
    <text evidence="8">The sequence shown here is derived from an EMBL/GenBank/DDBJ whole genome shotgun (WGS) entry which is preliminary data.</text>
</comment>
<feature type="region of interest" description="Disordered" evidence="6">
    <location>
        <begin position="179"/>
        <end position="231"/>
    </location>
</feature>
<dbReference type="InterPro" id="IPR027304">
    <property type="entry name" value="Trigger_fact/SurA_dom_sf"/>
</dbReference>
<reference evidence="9" key="1">
    <citation type="journal article" date="2019" name="Int. J. Syst. Evol. Microbiol.">
        <title>The Global Catalogue of Microorganisms (GCM) 10K type strain sequencing project: providing services to taxonomists for standard genome sequencing and annotation.</title>
        <authorList>
            <consortium name="The Broad Institute Genomics Platform"/>
            <consortium name="The Broad Institute Genome Sequencing Center for Infectious Disease"/>
            <person name="Wu L."/>
            <person name="Ma J."/>
        </authorList>
    </citation>
    <scope>NUCLEOTIDE SEQUENCE [LARGE SCALE GENOMIC DNA]</scope>
    <source>
        <strain evidence="9">KCTC 13128</strain>
    </source>
</reference>
<feature type="compositionally biased region" description="Basic and acidic residues" evidence="6">
    <location>
        <begin position="218"/>
        <end position="231"/>
    </location>
</feature>
<protein>
    <recommendedName>
        <fullName evidence="2">peptidylprolyl isomerase</fullName>
        <ecNumber evidence="2">5.2.1.8</ecNumber>
    </recommendedName>
</protein>
<feature type="signal peptide" evidence="7">
    <location>
        <begin position="1"/>
        <end position="21"/>
    </location>
</feature>
<dbReference type="PANTHER" id="PTHR47245">
    <property type="entry name" value="PEPTIDYLPROLYL ISOMERASE"/>
    <property type="match status" value="1"/>
</dbReference>
<evidence type="ECO:0000256" key="3">
    <source>
        <dbReference type="ARBA" id="ARBA00022729"/>
    </source>
</evidence>
<comment type="catalytic activity">
    <reaction evidence="1">
        <text>[protein]-peptidylproline (omega=180) = [protein]-peptidylproline (omega=0)</text>
        <dbReference type="Rhea" id="RHEA:16237"/>
        <dbReference type="Rhea" id="RHEA-COMP:10747"/>
        <dbReference type="Rhea" id="RHEA-COMP:10748"/>
        <dbReference type="ChEBI" id="CHEBI:83833"/>
        <dbReference type="ChEBI" id="CHEBI:83834"/>
        <dbReference type="EC" id="5.2.1.8"/>
    </reaction>
</comment>
<feature type="region of interest" description="Disordered" evidence="6">
    <location>
        <begin position="27"/>
        <end position="56"/>
    </location>
</feature>
<dbReference type="SUPFAM" id="SSF109998">
    <property type="entry name" value="Triger factor/SurA peptide-binding domain-like"/>
    <property type="match status" value="1"/>
</dbReference>
<evidence type="ECO:0000256" key="7">
    <source>
        <dbReference type="SAM" id="SignalP"/>
    </source>
</evidence>
<evidence type="ECO:0000256" key="5">
    <source>
        <dbReference type="ARBA" id="ARBA00023235"/>
    </source>
</evidence>
<feature type="compositionally biased region" description="Acidic residues" evidence="6">
    <location>
        <begin position="180"/>
        <end position="191"/>
    </location>
</feature>
<keyword evidence="9" id="KW-1185">Reference proteome</keyword>
<dbReference type="RefSeq" id="WP_390271855.1">
    <property type="nucleotide sequence ID" value="NZ_JBHRSA010000041.1"/>
</dbReference>
<evidence type="ECO:0000256" key="4">
    <source>
        <dbReference type="ARBA" id="ARBA00023110"/>
    </source>
</evidence>
<evidence type="ECO:0000256" key="1">
    <source>
        <dbReference type="ARBA" id="ARBA00000971"/>
    </source>
</evidence>
<sequence length="254" mass="28362">MKLSKNWLLGLLLILFVSFLAACSDGEESADDNSEETGTQENEQAPEMPEPDLEGVPEVVAEVNDTEITKEEFTTAYEAQFQQMAMQSQMTGQELDQEQLKKQIADSMVGTELLLQEAENRDYSVTEEEIDETLSELAERNGLGSKDELIAAFEEQGTSEEEVISQVQTQVKLDKLIAEESGDIEPTEEELKEAYEQAKSQQEQMAGEEGGTEMPSYEDVKPQLKDQLKQQKEGEVTMALIEELRGNADVTVHL</sequence>
<keyword evidence="3 7" id="KW-0732">Signal</keyword>
<evidence type="ECO:0000256" key="2">
    <source>
        <dbReference type="ARBA" id="ARBA00013194"/>
    </source>
</evidence>
<dbReference type="EMBL" id="JBHRSA010000041">
    <property type="protein sequence ID" value="MFC3040531.1"/>
    <property type="molecule type" value="Genomic_DNA"/>
</dbReference>